<evidence type="ECO:0000256" key="1">
    <source>
        <dbReference type="SAM" id="Phobius"/>
    </source>
</evidence>
<keyword evidence="1" id="KW-1133">Transmembrane helix</keyword>
<keyword evidence="3" id="KW-0808">Transferase</keyword>
<reference evidence="3" key="1">
    <citation type="journal article" date="2019" name="Sci. Rep.">
        <title>Draft genome of Tanacetum cinerariifolium, the natural source of mosquito coil.</title>
        <authorList>
            <person name="Yamashiro T."/>
            <person name="Shiraishi A."/>
            <person name="Satake H."/>
            <person name="Nakayama K."/>
        </authorList>
    </citation>
    <scope>NUCLEOTIDE SEQUENCE</scope>
</reference>
<organism evidence="3">
    <name type="scientific">Tanacetum cinerariifolium</name>
    <name type="common">Dalmatian daisy</name>
    <name type="synonym">Chrysanthemum cinerariifolium</name>
    <dbReference type="NCBI Taxonomy" id="118510"/>
    <lineage>
        <taxon>Eukaryota</taxon>
        <taxon>Viridiplantae</taxon>
        <taxon>Streptophyta</taxon>
        <taxon>Embryophyta</taxon>
        <taxon>Tracheophyta</taxon>
        <taxon>Spermatophyta</taxon>
        <taxon>Magnoliopsida</taxon>
        <taxon>eudicotyledons</taxon>
        <taxon>Gunneridae</taxon>
        <taxon>Pentapetalae</taxon>
        <taxon>asterids</taxon>
        <taxon>campanulids</taxon>
        <taxon>Asterales</taxon>
        <taxon>Asteraceae</taxon>
        <taxon>Asteroideae</taxon>
        <taxon>Anthemideae</taxon>
        <taxon>Anthemidinae</taxon>
        <taxon>Tanacetum</taxon>
    </lineage>
</organism>
<dbReference type="PANTHER" id="PTHR33116">
    <property type="entry name" value="REVERSE TRANSCRIPTASE ZINC-BINDING DOMAIN-CONTAINING PROTEIN-RELATED-RELATED"/>
    <property type="match status" value="1"/>
</dbReference>
<name>A0A699ILY3_TANCI</name>
<proteinExistence type="predicted"/>
<keyword evidence="3" id="KW-0548">Nucleotidyltransferase</keyword>
<accession>A0A699ILY3</accession>
<feature type="non-terminal residue" evidence="3">
    <location>
        <position position="319"/>
    </location>
</feature>
<dbReference type="Pfam" id="PF13966">
    <property type="entry name" value="zf-RVT"/>
    <property type="match status" value="1"/>
</dbReference>
<comment type="caution">
    <text evidence="3">The sequence shown here is derived from an EMBL/GenBank/DDBJ whole genome shotgun (WGS) entry which is preliminary data.</text>
</comment>
<keyword evidence="1" id="KW-0472">Membrane</keyword>
<dbReference type="AlphaFoldDB" id="A0A699ILY3"/>
<dbReference type="EMBL" id="BKCJ010321321">
    <property type="protein sequence ID" value="GEZ77055.1"/>
    <property type="molecule type" value="Genomic_DNA"/>
</dbReference>
<dbReference type="GO" id="GO:0003964">
    <property type="term" value="F:RNA-directed DNA polymerase activity"/>
    <property type="evidence" value="ECO:0007669"/>
    <property type="project" value="UniProtKB-KW"/>
</dbReference>
<feature type="transmembrane region" description="Helical" evidence="1">
    <location>
        <begin position="49"/>
        <end position="71"/>
    </location>
</feature>
<sequence>MANNTGCSPGVFPFNYLGLPIGANMNLSVNWKTLLDKFDSRLSKWKAKLLFIGGRLTLIKSVLGSLGIYYLSIFKVPDIILKTLEKKHKGRLDVGSLKFFNLALLLKWRWRMISNPNSLWVKVIKSLYGQAGGFDLNVSSSKGIWSKIVGSSNFLHSNEIIPNDYIRYRIGCGSSTRFWKDLWIGNFLLYIQYNRLFRLDNEKDCFISDRFIDNQCDARFIIDVRLLPALDTHTQWEKCIPRKVNIFIWRFNLDRLPHRLNLSSRGMDIPSIGYPLCNANMESSDHLFFGCDFAKDIWNSVRVWSDALFPSCSTFAHWE</sequence>
<protein>
    <submittedName>
        <fullName evidence="3">RNA-directed DNA polymerase, eukaryota, reverse transcriptase zinc-binding domain protein</fullName>
    </submittedName>
</protein>
<keyword evidence="1" id="KW-0812">Transmembrane</keyword>
<evidence type="ECO:0000259" key="2">
    <source>
        <dbReference type="Pfam" id="PF13966"/>
    </source>
</evidence>
<feature type="domain" description="Reverse transcriptase zinc-binding" evidence="2">
    <location>
        <begin position="234"/>
        <end position="298"/>
    </location>
</feature>
<dbReference type="PANTHER" id="PTHR33116:SF79">
    <property type="entry name" value="REVERSE TRANSCRIPTASE DOMAIN, ZINC FINGER, CCHC-TYPE-RELATED"/>
    <property type="match status" value="1"/>
</dbReference>
<keyword evidence="3" id="KW-0695">RNA-directed DNA polymerase</keyword>
<evidence type="ECO:0000313" key="3">
    <source>
        <dbReference type="EMBL" id="GEZ77055.1"/>
    </source>
</evidence>
<gene>
    <name evidence="3" type="ORF">Tci_549028</name>
</gene>
<dbReference type="InterPro" id="IPR026960">
    <property type="entry name" value="RVT-Znf"/>
</dbReference>